<accession>A0ABY5Z7E2</accession>
<dbReference type="EMBL" id="CP073721">
    <property type="protein sequence ID" value="UWZ37757.1"/>
    <property type="molecule type" value="Genomic_DNA"/>
</dbReference>
<evidence type="ECO:0000313" key="1">
    <source>
        <dbReference type="EMBL" id="UWZ37757.1"/>
    </source>
</evidence>
<name>A0ABY5Z7E2_9ACTN</name>
<dbReference type="RefSeq" id="WP_260727120.1">
    <property type="nucleotide sequence ID" value="NZ_BAAABS010000033.1"/>
</dbReference>
<protein>
    <submittedName>
        <fullName evidence="1">Uncharacterized protein</fullName>
    </submittedName>
</protein>
<organism evidence="1 2">
    <name type="scientific">Dactylosporangium roseum</name>
    <dbReference type="NCBI Taxonomy" id="47989"/>
    <lineage>
        <taxon>Bacteria</taxon>
        <taxon>Bacillati</taxon>
        <taxon>Actinomycetota</taxon>
        <taxon>Actinomycetes</taxon>
        <taxon>Micromonosporales</taxon>
        <taxon>Micromonosporaceae</taxon>
        <taxon>Dactylosporangium</taxon>
    </lineage>
</organism>
<reference evidence="1" key="1">
    <citation type="submission" date="2021-04" db="EMBL/GenBank/DDBJ databases">
        <title>Biosynthetic gene clusters of Dactylosporangioum roseum.</title>
        <authorList>
            <person name="Hartkoorn R.C."/>
            <person name="Beaudoing E."/>
            <person name="Hot D."/>
            <person name="Moureu S."/>
        </authorList>
    </citation>
    <scope>NUCLEOTIDE SEQUENCE</scope>
    <source>
        <strain evidence="1">NRRL B-16295</strain>
    </source>
</reference>
<evidence type="ECO:0000313" key="2">
    <source>
        <dbReference type="Proteomes" id="UP001058271"/>
    </source>
</evidence>
<sequence length="78" mass="8614">MGGPPAAPLPHRRRHRCLTADGAWVYESIPSERSDEFLARTRFDLETALEMARQAAPHVKTNGITAGRAAIEWAEEGD</sequence>
<gene>
    <name evidence="1" type="ORF">Drose_05665</name>
</gene>
<proteinExistence type="predicted"/>
<keyword evidence="2" id="KW-1185">Reference proteome</keyword>
<dbReference type="Proteomes" id="UP001058271">
    <property type="component" value="Chromosome"/>
</dbReference>